<dbReference type="InterPro" id="IPR000719">
    <property type="entry name" value="Prot_kinase_dom"/>
</dbReference>
<dbReference type="OMA" id="LIREPGH"/>
<proteinExistence type="inferred from homology"/>
<feature type="compositionally biased region" description="Low complexity" evidence="21">
    <location>
        <begin position="632"/>
        <end position="642"/>
    </location>
</feature>
<organism evidence="23 24">
    <name type="scientific">Exaiptasia diaphana</name>
    <name type="common">Tropical sea anemone</name>
    <name type="synonym">Aiptasia pulchella</name>
    <dbReference type="NCBI Taxonomy" id="2652724"/>
    <lineage>
        <taxon>Eukaryota</taxon>
        <taxon>Metazoa</taxon>
        <taxon>Cnidaria</taxon>
        <taxon>Anthozoa</taxon>
        <taxon>Hexacorallia</taxon>
        <taxon>Actiniaria</taxon>
        <taxon>Aiptasiidae</taxon>
        <taxon>Exaiptasia</taxon>
    </lineage>
</organism>
<evidence type="ECO:0000256" key="5">
    <source>
        <dbReference type="ARBA" id="ARBA00022481"/>
    </source>
</evidence>
<dbReference type="PANTHER" id="PTHR24346:SF45">
    <property type="entry name" value="PROTEIN KINASE DOMAIN-CONTAINING PROTEIN"/>
    <property type="match status" value="1"/>
</dbReference>
<evidence type="ECO:0000256" key="4">
    <source>
        <dbReference type="ARBA" id="ARBA00012513"/>
    </source>
</evidence>
<dbReference type="GO" id="GO:0005634">
    <property type="term" value="C:nucleus"/>
    <property type="evidence" value="ECO:0007669"/>
    <property type="project" value="UniProtKB-SubCell"/>
</dbReference>
<dbReference type="KEGG" id="epa:110232203"/>
<keyword evidence="5" id="KW-0488">Methylation</keyword>
<dbReference type="GO" id="GO:0005524">
    <property type="term" value="F:ATP binding"/>
    <property type="evidence" value="ECO:0007669"/>
    <property type="project" value="UniProtKB-UniRule"/>
</dbReference>
<accession>A0A913WRG8</accession>
<dbReference type="GO" id="GO:0035556">
    <property type="term" value="P:intracellular signal transduction"/>
    <property type="evidence" value="ECO:0007669"/>
    <property type="project" value="TreeGrafter"/>
</dbReference>
<evidence type="ECO:0000256" key="10">
    <source>
        <dbReference type="ARBA" id="ARBA00022741"/>
    </source>
</evidence>
<keyword evidence="13" id="KW-0460">Magnesium</keyword>
<dbReference type="AlphaFoldDB" id="A0A913WRG8"/>
<feature type="compositionally biased region" description="Low complexity" evidence="21">
    <location>
        <begin position="550"/>
        <end position="559"/>
    </location>
</feature>
<dbReference type="GO" id="GO:0004674">
    <property type="term" value="F:protein serine/threonine kinase activity"/>
    <property type="evidence" value="ECO:0007669"/>
    <property type="project" value="UniProtKB-KW"/>
</dbReference>
<dbReference type="FunFam" id="1.10.510.10:FF:000166">
    <property type="entry name" value="SNF-related serine/threonine-protein kinase"/>
    <property type="match status" value="1"/>
</dbReference>
<comment type="cofactor">
    <cofactor evidence="1">
        <name>Mg(2+)</name>
        <dbReference type="ChEBI" id="CHEBI:18420"/>
    </cofactor>
</comment>
<feature type="region of interest" description="Disordered" evidence="21">
    <location>
        <begin position="450"/>
        <end position="642"/>
    </location>
</feature>
<comment type="function">
    <text evidence="17">May play a role in hematopoietic cell proliferation or differentiation. Potential mediator of neuronal apoptosis.</text>
</comment>
<evidence type="ECO:0000256" key="13">
    <source>
        <dbReference type="ARBA" id="ARBA00022842"/>
    </source>
</evidence>
<evidence type="ECO:0000256" key="8">
    <source>
        <dbReference type="ARBA" id="ARBA00022679"/>
    </source>
</evidence>
<feature type="domain" description="Protein kinase" evidence="22">
    <location>
        <begin position="20"/>
        <end position="273"/>
    </location>
</feature>
<dbReference type="InterPro" id="IPR008271">
    <property type="entry name" value="Ser/Thr_kinase_AS"/>
</dbReference>
<dbReference type="Proteomes" id="UP000887567">
    <property type="component" value="Unplaced"/>
</dbReference>
<dbReference type="CDD" id="cd14339">
    <property type="entry name" value="UBA_SNRK"/>
    <property type="match status" value="1"/>
</dbReference>
<dbReference type="RefSeq" id="XP_020893001.1">
    <property type="nucleotide sequence ID" value="XM_021037342.2"/>
</dbReference>
<comment type="catalytic activity">
    <reaction evidence="16">
        <text>L-seryl-[protein] + ATP = O-phospho-L-seryl-[protein] + ADP + H(+)</text>
        <dbReference type="Rhea" id="RHEA:17989"/>
        <dbReference type="Rhea" id="RHEA-COMP:9863"/>
        <dbReference type="Rhea" id="RHEA-COMP:11604"/>
        <dbReference type="ChEBI" id="CHEBI:15378"/>
        <dbReference type="ChEBI" id="CHEBI:29999"/>
        <dbReference type="ChEBI" id="CHEBI:30616"/>
        <dbReference type="ChEBI" id="CHEBI:83421"/>
        <dbReference type="ChEBI" id="CHEBI:456216"/>
        <dbReference type="EC" id="2.7.11.1"/>
    </reaction>
</comment>
<dbReference type="EC" id="2.7.11.1" evidence="4"/>
<dbReference type="GeneID" id="110232203"/>
<evidence type="ECO:0000256" key="15">
    <source>
        <dbReference type="ARBA" id="ARBA00047899"/>
    </source>
</evidence>
<dbReference type="EnsemblMetazoa" id="XM_021037342.2">
    <property type="protein sequence ID" value="XP_020893001.1"/>
    <property type="gene ID" value="LOC110232203"/>
</dbReference>
<protein>
    <recommendedName>
        <fullName evidence="18">SNF-related serine/threonine-protein kinase</fullName>
        <ecNumber evidence="4">2.7.11.1</ecNumber>
    </recommendedName>
    <alternativeName>
        <fullName evidence="19">SNF1-related kinase</fullName>
    </alternativeName>
</protein>
<sequence length="799" mass="89584">MATNHGWKSSFQDSKIAGLYDLGETLGKGHFAVVKTARHVFTGERVAVKVIDKTKLDEIAREHLMKEVRCMKLVQHPNVVKLYEVIDTKTKLYLILELGDGGDMYDYIMNHEQGLTEEKAQYFFRQIVLAIDYCHKLHVVHRDLKPENVIFFKNKDLAKLTDFGFSNNFIPNQKLETACGSLAYSAPEVLLGESYEAPAVDVWSLGVILFMLVTGQAPFNEANDSETLTKIMDCHYEVPPHVSNSCKSLISRMLIREPGHRANLNEIIEHPWLQQGTTPLIPYDAPLVTELPLSSDEHLRIVDKMETGNLACREEILRSLREDPYDHTAATYFLLAEQYLRRLKIAQDMENSGVAKKKRRSRGSLPDNSLRPHRKTQSRPSSAESDSGSEKSSDNSPRTSFRRLVPREGQIMNKCIQAQAVEVDEALHSSMEEDDCNLMESHRIFRSLDDFSSSSTSSSRGLYTTEDHIRPALVPSRPRQRKSHNSHMALAKAKSTPGHLNQIFEERESDLEDSPRNSPQIERARKHIGGGAIKARRNNRRLSPVPSTGSSRRSSSCSSSDDDDLDKHMKRLNTSSSCRRSPGQHYRKDDSGSEGDGGGGANVQRTVRSLGSSSSAQPPSKDPDNGSKQDSQKQSSGGKTSSLVRNNIIESIFTLDAIDESNKENFYSDNKIKDDMLGHSLDLTQRSREHAVKCRVNSAPLPAKSEVEHISRTYSMLCERKGSAVKYIHSFAELEKTLENNNESLSLVGSGKRDSLTPADIDNIDMEVKRPRTINSDRLPQVLRSQTVRSVTSACCQIF</sequence>
<feature type="binding site" evidence="20">
    <location>
        <position position="49"/>
    </location>
    <ligand>
        <name>ATP</name>
        <dbReference type="ChEBI" id="CHEBI:30616"/>
    </ligand>
</feature>
<evidence type="ECO:0000256" key="3">
    <source>
        <dbReference type="ARBA" id="ARBA00006692"/>
    </source>
</evidence>
<dbReference type="PROSITE" id="PS00107">
    <property type="entry name" value="PROTEIN_KINASE_ATP"/>
    <property type="match status" value="1"/>
</dbReference>
<evidence type="ECO:0000256" key="1">
    <source>
        <dbReference type="ARBA" id="ARBA00001946"/>
    </source>
</evidence>
<evidence type="ECO:0000256" key="6">
    <source>
        <dbReference type="ARBA" id="ARBA00022527"/>
    </source>
</evidence>
<comment type="catalytic activity">
    <reaction evidence="15">
        <text>L-threonyl-[protein] + ATP = O-phospho-L-threonyl-[protein] + ADP + H(+)</text>
        <dbReference type="Rhea" id="RHEA:46608"/>
        <dbReference type="Rhea" id="RHEA-COMP:11060"/>
        <dbReference type="Rhea" id="RHEA-COMP:11605"/>
        <dbReference type="ChEBI" id="CHEBI:15378"/>
        <dbReference type="ChEBI" id="CHEBI:30013"/>
        <dbReference type="ChEBI" id="CHEBI:30616"/>
        <dbReference type="ChEBI" id="CHEBI:61977"/>
        <dbReference type="ChEBI" id="CHEBI:456216"/>
        <dbReference type="EC" id="2.7.11.1"/>
    </reaction>
</comment>
<evidence type="ECO:0000256" key="19">
    <source>
        <dbReference type="ARBA" id="ARBA00077142"/>
    </source>
</evidence>
<keyword evidence="10 20" id="KW-0547">Nucleotide-binding</keyword>
<comment type="similarity">
    <text evidence="3">Belongs to the protein kinase superfamily. CAMK Ser/Thr protein kinase family.</text>
</comment>
<evidence type="ECO:0000313" key="24">
    <source>
        <dbReference type="Proteomes" id="UP000887567"/>
    </source>
</evidence>
<keyword evidence="6" id="KW-0723">Serine/threonine-protein kinase</keyword>
<evidence type="ECO:0000256" key="11">
    <source>
        <dbReference type="ARBA" id="ARBA00022777"/>
    </source>
</evidence>
<keyword evidence="24" id="KW-1185">Reference proteome</keyword>
<keyword evidence="11" id="KW-0418">Kinase</keyword>
<feature type="region of interest" description="Disordered" evidence="21">
    <location>
        <begin position="351"/>
        <end position="406"/>
    </location>
</feature>
<dbReference type="SUPFAM" id="SSF56112">
    <property type="entry name" value="Protein kinase-like (PK-like)"/>
    <property type="match status" value="1"/>
</dbReference>
<evidence type="ECO:0000256" key="9">
    <source>
        <dbReference type="ARBA" id="ARBA00022723"/>
    </source>
</evidence>
<dbReference type="OrthoDB" id="942095at2759"/>
<evidence type="ECO:0000256" key="7">
    <source>
        <dbReference type="ARBA" id="ARBA00022553"/>
    </source>
</evidence>
<dbReference type="GO" id="GO:0046872">
    <property type="term" value="F:metal ion binding"/>
    <property type="evidence" value="ECO:0007669"/>
    <property type="project" value="UniProtKB-KW"/>
</dbReference>
<keyword evidence="8" id="KW-0808">Transferase</keyword>
<name>A0A913WRG8_EXADI</name>
<evidence type="ECO:0000256" key="12">
    <source>
        <dbReference type="ARBA" id="ARBA00022840"/>
    </source>
</evidence>
<feature type="compositionally biased region" description="Basic residues" evidence="21">
    <location>
        <begin position="524"/>
        <end position="540"/>
    </location>
</feature>
<dbReference type="CDD" id="cd14074">
    <property type="entry name" value="STKc_SNRK"/>
    <property type="match status" value="1"/>
</dbReference>
<dbReference type="PANTHER" id="PTHR24346">
    <property type="entry name" value="MAP/MICROTUBULE AFFINITY-REGULATING KINASE"/>
    <property type="match status" value="1"/>
</dbReference>
<dbReference type="InterPro" id="IPR017441">
    <property type="entry name" value="Protein_kinase_ATP_BS"/>
</dbReference>
<evidence type="ECO:0000256" key="16">
    <source>
        <dbReference type="ARBA" id="ARBA00048679"/>
    </source>
</evidence>
<evidence type="ECO:0000256" key="17">
    <source>
        <dbReference type="ARBA" id="ARBA00054738"/>
    </source>
</evidence>
<evidence type="ECO:0000256" key="18">
    <source>
        <dbReference type="ARBA" id="ARBA00074971"/>
    </source>
</evidence>
<dbReference type="SMART" id="SM00220">
    <property type="entry name" value="S_TKc"/>
    <property type="match status" value="1"/>
</dbReference>
<evidence type="ECO:0000259" key="22">
    <source>
        <dbReference type="PROSITE" id="PS50011"/>
    </source>
</evidence>
<dbReference type="InterPro" id="IPR011009">
    <property type="entry name" value="Kinase-like_dom_sf"/>
</dbReference>
<feature type="compositionally biased region" description="Basic and acidic residues" evidence="21">
    <location>
        <begin position="621"/>
        <end position="631"/>
    </location>
</feature>
<keyword evidence="9" id="KW-0479">Metal-binding</keyword>
<dbReference type="Pfam" id="PF00069">
    <property type="entry name" value="Pkinase"/>
    <property type="match status" value="1"/>
</dbReference>
<evidence type="ECO:0000313" key="23">
    <source>
        <dbReference type="EnsemblMetazoa" id="XP_020893001.1"/>
    </source>
</evidence>
<keyword evidence="14" id="KW-0539">Nucleus</keyword>
<evidence type="ECO:0000256" key="2">
    <source>
        <dbReference type="ARBA" id="ARBA00004123"/>
    </source>
</evidence>
<keyword evidence="7" id="KW-0597">Phosphoprotein</keyword>
<evidence type="ECO:0000256" key="20">
    <source>
        <dbReference type="PROSITE-ProRule" id="PRU10141"/>
    </source>
</evidence>
<feature type="compositionally biased region" description="Low complexity" evidence="21">
    <location>
        <begin position="609"/>
        <end position="619"/>
    </location>
</feature>
<dbReference type="PROSITE" id="PS50011">
    <property type="entry name" value="PROTEIN_KINASE_DOM"/>
    <property type="match status" value="1"/>
</dbReference>
<evidence type="ECO:0000256" key="21">
    <source>
        <dbReference type="SAM" id="MobiDB-lite"/>
    </source>
</evidence>
<evidence type="ECO:0000256" key="14">
    <source>
        <dbReference type="ARBA" id="ARBA00023242"/>
    </source>
</evidence>
<dbReference type="FunFam" id="3.30.200.20:FF:000003">
    <property type="entry name" value="Non-specific serine/threonine protein kinase"/>
    <property type="match status" value="1"/>
</dbReference>
<dbReference type="GO" id="GO:0005737">
    <property type="term" value="C:cytoplasm"/>
    <property type="evidence" value="ECO:0007669"/>
    <property type="project" value="TreeGrafter"/>
</dbReference>
<comment type="subcellular location">
    <subcellularLocation>
        <location evidence="2">Nucleus</location>
    </subcellularLocation>
</comment>
<reference evidence="23" key="1">
    <citation type="submission" date="2022-11" db="UniProtKB">
        <authorList>
            <consortium name="EnsemblMetazoa"/>
        </authorList>
    </citation>
    <scope>IDENTIFICATION</scope>
</reference>
<dbReference type="Gene3D" id="1.10.510.10">
    <property type="entry name" value="Transferase(Phosphotransferase) domain 1"/>
    <property type="match status" value="1"/>
</dbReference>
<dbReference type="PROSITE" id="PS00108">
    <property type="entry name" value="PROTEIN_KINASE_ST"/>
    <property type="match status" value="1"/>
</dbReference>
<keyword evidence="12 20" id="KW-0067">ATP-binding</keyword>